<dbReference type="Gene3D" id="3.40.50.300">
    <property type="entry name" value="P-loop containing nucleotide triphosphate hydrolases"/>
    <property type="match status" value="1"/>
</dbReference>
<proteinExistence type="predicted"/>
<evidence type="ECO:0000259" key="3">
    <source>
        <dbReference type="PROSITE" id="PS50893"/>
    </source>
</evidence>
<dbReference type="PROSITE" id="PS50893">
    <property type="entry name" value="ABC_TRANSPORTER_2"/>
    <property type="match status" value="1"/>
</dbReference>
<dbReference type="Proteomes" id="UP001485459">
    <property type="component" value="Chromosome"/>
</dbReference>
<evidence type="ECO:0000256" key="1">
    <source>
        <dbReference type="ARBA" id="ARBA00022741"/>
    </source>
</evidence>
<dbReference type="InterPro" id="IPR027417">
    <property type="entry name" value="P-loop_NTPase"/>
</dbReference>
<dbReference type="EMBL" id="CP149822">
    <property type="protein sequence ID" value="WZN43753.1"/>
    <property type="molecule type" value="Genomic_DNA"/>
</dbReference>
<evidence type="ECO:0000313" key="4">
    <source>
        <dbReference type="EMBL" id="WZN43753.1"/>
    </source>
</evidence>
<dbReference type="GO" id="GO:0005524">
    <property type="term" value="F:ATP binding"/>
    <property type="evidence" value="ECO:0007669"/>
    <property type="project" value="UniProtKB-KW"/>
</dbReference>
<dbReference type="Pfam" id="PF00005">
    <property type="entry name" value="ABC_tran"/>
    <property type="match status" value="1"/>
</dbReference>
<dbReference type="PROSITE" id="PS00211">
    <property type="entry name" value="ABC_TRANSPORTER_1"/>
    <property type="match status" value="1"/>
</dbReference>
<dbReference type="InterPro" id="IPR003593">
    <property type="entry name" value="AAA+_ATPase"/>
</dbReference>
<dbReference type="InterPro" id="IPR003439">
    <property type="entry name" value="ABC_transporter-like_ATP-bd"/>
</dbReference>
<evidence type="ECO:0000256" key="2">
    <source>
        <dbReference type="ARBA" id="ARBA00022840"/>
    </source>
</evidence>
<name>A0ABZ2YVP3_9BACT</name>
<sequence length="213" mass="22980">MTDMMIQTNALAYTYPGGRVIRFPDLACRAGETLLITGPSGSGKTTLLHLLAGLIRPNEGSVQVAGTPLSTLGTRKMDIFRGKHIGIIFQRSHFIDALSVSDNLTLPLQLTGAPVDRTRLAAVAGDLRIGHLLDKLPARLSQGEQQRASIARAVLQSPDVILADEPTASLDDHNCESVARLLSEQAARHNAALLIVTHDNRLTSLYPQHIQLT</sequence>
<keyword evidence="2 4" id="KW-0067">ATP-binding</keyword>
<dbReference type="PANTHER" id="PTHR24220">
    <property type="entry name" value="IMPORT ATP-BINDING PROTEIN"/>
    <property type="match status" value="1"/>
</dbReference>
<accession>A0ABZ2YVP3</accession>
<dbReference type="SMART" id="SM00382">
    <property type="entry name" value="AAA"/>
    <property type="match status" value="1"/>
</dbReference>
<dbReference type="InterPro" id="IPR015854">
    <property type="entry name" value="ABC_transpr_LolD-like"/>
</dbReference>
<keyword evidence="1" id="KW-0547">Nucleotide-binding</keyword>
<keyword evidence="5" id="KW-1185">Reference proteome</keyword>
<feature type="domain" description="ABC transporter" evidence="3">
    <location>
        <begin position="6"/>
        <end position="212"/>
    </location>
</feature>
<protein>
    <submittedName>
        <fullName evidence="4">ATP-binding cassette domain-containing protein</fullName>
    </submittedName>
</protein>
<dbReference type="InterPro" id="IPR017871">
    <property type="entry name" value="ABC_transporter-like_CS"/>
</dbReference>
<gene>
    <name evidence="4" type="ORF">WJU16_12020</name>
</gene>
<reference evidence="5" key="1">
    <citation type="submission" date="2024-03" db="EMBL/GenBank/DDBJ databases">
        <title>Chitinophaga horti sp. nov., isolated from garden soil.</title>
        <authorList>
            <person name="Lee D.S."/>
            <person name="Han D.M."/>
            <person name="Baek J.H."/>
            <person name="Choi D.G."/>
            <person name="Jeon J.H."/>
            <person name="Jeon C.O."/>
        </authorList>
    </citation>
    <scope>NUCLEOTIDE SEQUENCE [LARGE SCALE GENOMIC DNA]</scope>
    <source>
        <strain evidence="5">GPA1</strain>
    </source>
</reference>
<organism evidence="4 5">
    <name type="scientific">Chitinophaga pollutisoli</name>
    <dbReference type="NCBI Taxonomy" id="3133966"/>
    <lineage>
        <taxon>Bacteria</taxon>
        <taxon>Pseudomonadati</taxon>
        <taxon>Bacteroidota</taxon>
        <taxon>Chitinophagia</taxon>
        <taxon>Chitinophagales</taxon>
        <taxon>Chitinophagaceae</taxon>
        <taxon>Chitinophaga</taxon>
    </lineage>
</organism>
<dbReference type="RefSeq" id="WP_341838550.1">
    <property type="nucleotide sequence ID" value="NZ_CP149822.1"/>
</dbReference>
<dbReference type="SUPFAM" id="SSF52540">
    <property type="entry name" value="P-loop containing nucleoside triphosphate hydrolases"/>
    <property type="match status" value="1"/>
</dbReference>
<evidence type="ECO:0000313" key="5">
    <source>
        <dbReference type="Proteomes" id="UP001485459"/>
    </source>
</evidence>